<organism evidence="1">
    <name type="scientific">Anopheles sinensis</name>
    <name type="common">Mosquito</name>
    <dbReference type="NCBI Taxonomy" id="74873"/>
    <lineage>
        <taxon>Eukaryota</taxon>
        <taxon>Metazoa</taxon>
        <taxon>Ecdysozoa</taxon>
        <taxon>Arthropoda</taxon>
        <taxon>Hexapoda</taxon>
        <taxon>Insecta</taxon>
        <taxon>Pterygota</taxon>
        <taxon>Neoptera</taxon>
        <taxon>Endopterygota</taxon>
        <taxon>Diptera</taxon>
        <taxon>Nematocera</taxon>
        <taxon>Culicoidea</taxon>
        <taxon>Culicidae</taxon>
        <taxon>Anophelinae</taxon>
        <taxon>Anopheles</taxon>
    </lineage>
</organism>
<evidence type="ECO:0000313" key="1">
    <source>
        <dbReference type="EMBL" id="KFB53679.1"/>
    </source>
</evidence>
<reference evidence="2" key="2">
    <citation type="submission" date="2020-05" db="UniProtKB">
        <authorList>
            <consortium name="EnsemblMetazoa"/>
        </authorList>
    </citation>
    <scope>IDENTIFICATION</scope>
</reference>
<accession>A0A084WTY5</accession>
<protein>
    <submittedName>
        <fullName evidence="1 2">Uncharacterized protein</fullName>
    </submittedName>
</protein>
<name>A0A084WTY5_ANOSI</name>
<evidence type="ECO:0000313" key="3">
    <source>
        <dbReference type="Proteomes" id="UP000030765"/>
    </source>
</evidence>
<evidence type="ECO:0000313" key="2">
    <source>
        <dbReference type="EnsemblMetazoa" id="ASIC022099-PA"/>
    </source>
</evidence>
<gene>
    <name evidence="1" type="ORF">ZHAS_00022099</name>
</gene>
<dbReference type="EMBL" id="KE525421">
    <property type="protein sequence ID" value="KFB53679.1"/>
    <property type="molecule type" value="Genomic_DNA"/>
</dbReference>
<dbReference type="Proteomes" id="UP000030765">
    <property type="component" value="Unassembled WGS sequence"/>
</dbReference>
<dbReference type="AlphaFoldDB" id="A0A084WTY5"/>
<dbReference type="VEuPathDB" id="VectorBase:ASIC022099"/>
<keyword evidence="3" id="KW-1185">Reference proteome</keyword>
<dbReference type="EnsemblMetazoa" id="ASIC022099-RA">
    <property type="protein sequence ID" value="ASIC022099-PA"/>
    <property type="gene ID" value="ASIC022099"/>
</dbReference>
<proteinExistence type="predicted"/>
<sequence length="59" mass="6795">MLGSRPREHLRTVNIKSSETEPAQWTGIEVKVIVAYASSTLRFYSIRFRFAAHCINPEE</sequence>
<reference evidence="1 3" key="1">
    <citation type="journal article" date="2014" name="BMC Genomics">
        <title>Genome sequence of Anopheles sinensis provides insight into genetics basis of mosquito competence for malaria parasites.</title>
        <authorList>
            <person name="Zhou D."/>
            <person name="Zhang D."/>
            <person name="Ding G."/>
            <person name="Shi L."/>
            <person name="Hou Q."/>
            <person name="Ye Y."/>
            <person name="Xu Y."/>
            <person name="Zhou H."/>
            <person name="Xiong C."/>
            <person name="Li S."/>
            <person name="Yu J."/>
            <person name="Hong S."/>
            <person name="Yu X."/>
            <person name="Zou P."/>
            <person name="Chen C."/>
            <person name="Chang X."/>
            <person name="Wang W."/>
            <person name="Lv Y."/>
            <person name="Sun Y."/>
            <person name="Ma L."/>
            <person name="Shen B."/>
            <person name="Zhu C."/>
        </authorList>
    </citation>
    <scope>NUCLEOTIDE SEQUENCE [LARGE SCALE GENOMIC DNA]</scope>
</reference>
<dbReference type="EMBL" id="ATLV01026959">
    <property type="status" value="NOT_ANNOTATED_CDS"/>
    <property type="molecule type" value="Genomic_DNA"/>
</dbReference>